<comment type="caution">
    <text evidence="2">The sequence shown here is derived from an EMBL/GenBank/DDBJ whole genome shotgun (WGS) entry which is preliminary data.</text>
</comment>
<accession>A0ABR2HKL8</accession>
<keyword evidence="1" id="KW-1133">Transmembrane helix</keyword>
<protein>
    <submittedName>
        <fullName evidence="2">Uncharacterized protein</fullName>
    </submittedName>
</protein>
<gene>
    <name evidence="2" type="ORF">PGQ11_015181</name>
</gene>
<evidence type="ECO:0000313" key="2">
    <source>
        <dbReference type="EMBL" id="KAK8848701.1"/>
    </source>
</evidence>
<dbReference type="EMBL" id="JAPCWZ010000010">
    <property type="protein sequence ID" value="KAK8848701.1"/>
    <property type="molecule type" value="Genomic_DNA"/>
</dbReference>
<organism evidence="2 3">
    <name type="scientific">Apiospora arundinis</name>
    <dbReference type="NCBI Taxonomy" id="335852"/>
    <lineage>
        <taxon>Eukaryota</taxon>
        <taxon>Fungi</taxon>
        <taxon>Dikarya</taxon>
        <taxon>Ascomycota</taxon>
        <taxon>Pezizomycotina</taxon>
        <taxon>Sordariomycetes</taxon>
        <taxon>Xylariomycetidae</taxon>
        <taxon>Amphisphaeriales</taxon>
        <taxon>Apiosporaceae</taxon>
        <taxon>Apiospora</taxon>
    </lineage>
</organism>
<proteinExistence type="predicted"/>
<keyword evidence="1" id="KW-0472">Membrane</keyword>
<dbReference type="InterPro" id="IPR002523">
    <property type="entry name" value="MgTranspt_CorA/ZnTranspt_ZntB"/>
</dbReference>
<name>A0ABR2HKL8_9PEZI</name>
<evidence type="ECO:0000256" key="1">
    <source>
        <dbReference type="SAM" id="Phobius"/>
    </source>
</evidence>
<reference evidence="2 3" key="1">
    <citation type="journal article" date="2024" name="IMA Fungus">
        <title>Apiospora arundinis, a panoply of carbohydrate-active enzymes and secondary metabolites.</title>
        <authorList>
            <person name="Sorensen T."/>
            <person name="Petersen C."/>
            <person name="Muurmann A.T."/>
            <person name="Christiansen J.V."/>
            <person name="Brundto M.L."/>
            <person name="Overgaard C.K."/>
            <person name="Boysen A.T."/>
            <person name="Wollenberg R.D."/>
            <person name="Larsen T.O."/>
            <person name="Sorensen J.L."/>
            <person name="Nielsen K.L."/>
            <person name="Sondergaard T.E."/>
        </authorList>
    </citation>
    <scope>NUCLEOTIDE SEQUENCE [LARGE SCALE GENOMIC DNA]</scope>
    <source>
        <strain evidence="2 3">AAU 773</strain>
    </source>
</reference>
<keyword evidence="3" id="KW-1185">Reference proteome</keyword>
<dbReference type="Proteomes" id="UP001390339">
    <property type="component" value="Unassembled WGS sequence"/>
</dbReference>
<sequence>MPSLSEGKPDLLELHTWCPEFDQVREPIQGYNEAYLKTLTTINPNTDDITLFVNADDPGLLPTEEAKTILNFSRTVRKSEHFREKEHTRLVAVVHDCDSAAGRSRDTDYPLRADTLLEVLSVPRLKSRPRVSGLEDPTDAAAHEALLAKGEQEGASYEYPSDELPEAKRRLVLIVNLDESVLWALIKTVSQNQAAALSSFISNHLNFKASVDAFIPPSIPTTRTFQMKFHLPYYALGDSSKRGPLHDFTQLKNMRSIDFIRGTSYPEKKPPSEYIHQVEISCLVTGQDSHIWTGHTILDGCHKYLDADFLQDYRDINEDLGRYCDMHDPISGDIIAHRFIKPREFFLQALELRTRQVSTEWQTTLGHILKLGQSKRDSYDESLEHSLKAGARHEDEAKDRFSKKAYSRWIQRTRKLMERMRRSLKHCTSAWEAFPGGDLRYFIAPGNEWDMTPTHNYLIIAIKKNFDKMNDMLQDLDTFDGELKNAMDELGRHLEYENNEAANIQIDTAKDVKVLTWVTFLSLPFTLVAAFMSARSEILPLPETIATPFISLIIIEAVVWFVLYWSANGPYVMKVKSASNTVYYWFRHAVRYKEGVEPAAEAQP</sequence>
<keyword evidence="1" id="KW-0812">Transmembrane</keyword>
<dbReference type="Pfam" id="PF01544">
    <property type="entry name" value="CorA"/>
    <property type="match status" value="1"/>
</dbReference>
<evidence type="ECO:0000313" key="3">
    <source>
        <dbReference type="Proteomes" id="UP001390339"/>
    </source>
</evidence>
<feature type="transmembrane region" description="Helical" evidence="1">
    <location>
        <begin position="545"/>
        <end position="567"/>
    </location>
</feature>